<dbReference type="EC" id="2.6.1.22" evidence="5"/>
<protein>
    <recommendedName>
        <fullName evidence="12">(S)-3-amino-2-methylpropionate transaminase</fullName>
        <ecNumber evidence="6">2.6.1.19</ecNumber>
        <ecNumber evidence="5">2.6.1.22</ecNumber>
    </recommendedName>
    <alternativeName>
        <fullName evidence="13">GABA aminotransferase</fullName>
    </alternativeName>
    <alternativeName>
        <fullName evidence="11">Gamma-amino-N-butyrate transaminase</fullName>
    </alternativeName>
    <alternativeName>
        <fullName evidence="15">Glutamate:succinic semialdehyde transaminase</fullName>
    </alternativeName>
    <alternativeName>
        <fullName evidence="10">L-AIBAT</fullName>
    </alternativeName>
</protein>
<evidence type="ECO:0000256" key="6">
    <source>
        <dbReference type="ARBA" id="ARBA00012912"/>
    </source>
</evidence>
<dbReference type="InterPro" id="IPR015424">
    <property type="entry name" value="PyrdxlP-dep_Trfase"/>
</dbReference>
<evidence type="ECO:0000256" key="3">
    <source>
        <dbReference type="ARBA" id="ARBA00005176"/>
    </source>
</evidence>
<dbReference type="Proteomes" id="UP000433493">
    <property type="component" value="Unassembled WGS sequence"/>
</dbReference>
<dbReference type="InterPro" id="IPR015422">
    <property type="entry name" value="PyrdxlP-dep_Trfase_small"/>
</dbReference>
<comment type="catalytic activity">
    <reaction evidence="1">
        <text>(S)-3-amino-2-methylpropanoate + 2-oxoglutarate = 2-methyl-3-oxopropanoate + L-glutamate</text>
        <dbReference type="Rhea" id="RHEA:13993"/>
        <dbReference type="ChEBI" id="CHEBI:16810"/>
        <dbReference type="ChEBI" id="CHEBI:29985"/>
        <dbReference type="ChEBI" id="CHEBI:57700"/>
        <dbReference type="ChEBI" id="CHEBI:58655"/>
        <dbReference type="EC" id="2.6.1.22"/>
    </reaction>
</comment>
<evidence type="ECO:0000256" key="13">
    <source>
        <dbReference type="ARBA" id="ARBA00031787"/>
    </source>
</evidence>
<organism evidence="17 18">
    <name type="scientific">Gulosibacter chungangensis</name>
    <dbReference type="NCBI Taxonomy" id="979746"/>
    <lineage>
        <taxon>Bacteria</taxon>
        <taxon>Bacillati</taxon>
        <taxon>Actinomycetota</taxon>
        <taxon>Actinomycetes</taxon>
        <taxon>Micrococcales</taxon>
        <taxon>Microbacteriaceae</taxon>
        <taxon>Gulosibacter</taxon>
    </lineage>
</organism>
<dbReference type="OrthoDB" id="9801052at2"/>
<dbReference type="InterPro" id="IPR050103">
    <property type="entry name" value="Class-III_PLP-dep_AT"/>
</dbReference>
<comment type="cofactor">
    <cofactor evidence="2">
        <name>pyridoxal 5'-phosphate</name>
        <dbReference type="ChEBI" id="CHEBI:597326"/>
    </cofactor>
</comment>
<keyword evidence="9 16" id="KW-0663">Pyridoxal phosphate</keyword>
<dbReference type="GO" id="GO:0047298">
    <property type="term" value="F:(S)-3-amino-2-methylpropionate transaminase activity"/>
    <property type="evidence" value="ECO:0007669"/>
    <property type="project" value="UniProtKB-EC"/>
</dbReference>
<sequence length="439" mass="45824">MTTTTTSRRIRTEIPGPRSKELAAAKEQYVSSSVNPATPMYIESASGSILTDVDGNEFIDFASGIGVTSLGHVNPEAIAAAIEQTQKVTHTLFSVSPYESYVEVSRRLAELTPGDFAKKSALSSTGAEAIENAVKIARAYTRRNGIAVVDHGYHGRTNLTLGLNYKAQPYSAGVGPRPGEIYRAANSYPFIDGLDGVTAARRAIAHLEKISGADNLACLVIEPIQGEGGVIIPAEGYLTTLQEWAAANGIVTIADEIQTGLGRTGTMFASEHFGFVPDLVVTAKAIGAGFPLSAVTGRAEIMDAIPAGGLSGTFSGNPVACAAALKIFDQLEAPGTLERAVAVGERIQAGLRALKERFAVIGDVRGLGGLHGIELVDADGAPNAAAFKQASRAAYERGLLVLPGGSDGHVLRLLPAINISDALIDEALEILEEAFATVK</sequence>
<evidence type="ECO:0000256" key="10">
    <source>
        <dbReference type="ARBA" id="ARBA00029760"/>
    </source>
</evidence>
<gene>
    <name evidence="17" type="ORF">F8O05_08710</name>
</gene>
<dbReference type="InterPro" id="IPR015421">
    <property type="entry name" value="PyrdxlP-dep_Trfase_major"/>
</dbReference>
<comment type="pathway">
    <text evidence="3">Amino-acid degradation; 4-aminobutanoate degradation.</text>
</comment>
<accession>A0A7J5B9N6</accession>
<evidence type="ECO:0000256" key="11">
    <source>
        <dbReference type="ARBA" id="ARBA00030204"/>
    </source>
</evidence>
<comment type="similarity">
    <text evidence="4 16">Belongs to the class-III pyridoxal-phosphate-dependent aminotransferase family.</text>
</comment>
<comment type="catalytic activity">
    <reaction evidence="14">
        <text>4-aminobutanoate + 2-oxoglutarate = succinate semialdehyde + L-glutamate</text>
        <dbReference type="Rhea" id="RHEA:23352"/>
        <dbReference type="ChEBI" id="CHEBI:16810"/>
        <dbReference type="ChEBI" id="CHEBI:29985"/>
        <dbReference type="ChEBI" id="CHEBI:57706"/>
        <dbReference type="ChEBI" id="CHEBI:59888"/>
        <dbReference type="EC" id="2.6.1.19"/>
    </reaction>
</comment>
<dbReference type="CDD" id="cd00610">
    <property type="entry name" value="OAT_like"/>
    <property type="match status" value="1"/>
</dbReference>
<evidence type="ECO:0000313" key="18">
    <source>
        <dbReference type="Proteomes" id="UP000433493"/>
    </source>
</evidence>
<evidence type="ECO:0000256" key="15">
    <source>
        <dbReference type="ARBA" id="ARBA00050054"/>
    </source>
</evidence>
<dbReference type="GO" id="GO:0034386">
    <property type="term" value="F:4-aminobutyrate:2-oxoglutarate transaminase activity"/>
    <property type="evidence" value="ECO:0007669"/>
    <property type="project" value="UniProtKB-EC"/>
</dbReference>
<evidence type="ECO:0000256" key="4">
    <source>
        <dbReference type="ARBA" id="ARBA00008954"/>
    </source>
</evidence>
<reference evidence="17 18" key="1">
    <citation type="submission" date="2019-09" db="EMBL/GenBank/DDBJ databases">
        <title>Phylogeny of genus Pseudoclavibacter and closely related genus.</title>
        <authorList>
            <person name="Li Y."/>
        </authorList>
    </citation>
    <scope>NUCLEOTIDE SEQUENCE [LARGE SCALE GENOMIC DNA]</scope>
    <source>
        <strain evidence="17 18">KCTC 13959</strain>
    </source>
</reference>
<evidence type="ECO:0000256" key="1">
    <source>
        <dbReference type="ARBA" id="ARBA00001750"/>
    </source>
</evidence>
<comment type="caution">
    <text evidence="17">The sequence shown here is derived from an EMBL/GenBank/DDBJ whole genome shotgun (WGS) entry which is preliminary data.</text>
</comment>
<evidence type="ECO:0000256" key="14">
    <source>
        <dbReference type="ARBA" id="ARBA00048021"/>
    </source>
</evidence>
<keyword evidence="7 17" id="KW-0032">Aminotransferase</keyword>
<dbReference type="EC" id="2.6.1.19" evidence="6"/>
<dbReference type="InterPro" id="IPR005814">
    <property type="entry name" value="Aminotrans_3"/>
</dbReference>
<dbReference type="RefSeq" id="WP_158052350.1">
    <property type="nucleotide sequence ID" value="NZ_WBKB01000005.1"/>
</dbReference>
<evidence type="ECO:0000313" key="17">
    <source>
        <dbReference type="EMBL" id="KAB1642546.1"/>
    </source>
</evidence>
<dbReference type="Gene3D" id="3.90.1150.10">
    <property type="entry name" value="Aspartate Aminotransferase, domain 1"/>
    <property type="match status" value="1"/>
</dbReference>
<evidence type="ECO:0000256" key="8">
    <source>
        <dbReference type="ARBA" id="ARBA00022679"/>
    </source>
</evidence>
<dbReference type="PANTHER" id="PTHR11986:SF58">
    <property type="entry name" value="LEUCINE_METHIONINE RACEMASE"/>
    <property type="match status" value="1"/>
</dbReference>
<dbReference type="Gene3D" id="3.40.640.10">
    <property type="entry name" value="Type I PLP-dependent aspartate aminotransferase-like (Major domain)"/>
    <property type="match status" value="1"/>
</dbReference>
<evidence type="ECO:0000256" key="12">
    <source>
        <dbReference type="ARBA" id="ARBA00030857"/>
    </source>
</evidence>
<dbReference type="FunFam" id="3.40.640.10:FF:000013">
    <property type="entry name" value="4-aminobutyrate aminotransferase"/>
    <property type="match status" value="1"/>
</dbReference>
<keyword evidence="18" id="KW-1185">Reference proteome</keyword>
<evidence type="ECO:0000256" key="5">
    <source>
        <dbReference type="ARBA" id="ARBA00012876"/>
    </source>
</evidence>
<dbReference type="SUPFAM" id="SSF53383">
    <property type="entry name" value="PLP-dependent transferases"/>
    <property type="match status" value="1"/>
</dbReference>
<dbReference type="PANTHER" id="PTHR11986">
    <property type="entry name" value="AMINOTRANSFERASE CLASS III"/>
    <property type="match status" value="1"/>
</dbReference>
<dbReference type="Pfam" id="PF00202">
    <property type="entry name" value="Aminotran_3"/>
    <property type="match status" value="1"/>
</dbReference>
<evidence type="ECO:0000256" key="7">
    <source>
        <dbReference type="ARBA" id="ARBA00022576"/>
    </source>
</evidence>
<dbReference type="GO" id="GO:0042802">
    <property type="term" value="F:identical protein binding"/>
    <property type="evidence" value="ECO:0007669"/>
    <property type="project" value="TreeGrafter"/>
</dbReference>
<dbReference type="EMBL" id="WBKB01000005">
    <property type="protein sequence ID" value="KAB1642546.1"/>
    <property type="molecule type" value="Genomic_DNA"/>
</dbReference>
<keyword evidence="8 17" id="KW-0808">Transferase</keyword>
<evidence type="ECO:0000256" key="16">
    <source>
        <dbReference type="RuleBase" id="RU003560"/>
    </source>
</evidence>
<evidence type="ECO:0000256" key="2">
    <source>
        <dbReference type="ARBA" id="ARBA00001933"/>
    </source>
</evidence>
<dbReference type="AlphaFoldDB" id="A0A7J5B9N6"/>
<dbReference type="GO" id="GO:0030170">
    <property type="term" value="F:pyridoxal phosphate binding"/>
    <property type="evidence" value="ECO:0007669"/>
    <property type="project" value="InterPro"/>
</dbReference>
<dbReference type="PIRSF" id="PIRSF000521">
    <property type="entry name" value="Transaminase_4ab_Lys_Orn"/>
    <property type="match status" value="1"/>
</dbReference>
<evidence type="ECO:0000256" key="9">
    <source>
        <dbReference type="ARBA" id="ARBA00022898"/>
    </source>
</evidence>
<proteinExistence type="inferred from homology"/>
<name>A0A7J5B9N6_9MICO</name>